<organism evidence="1 2">
    <name type="scientific">Pinibacter soli</name>
    <dbReference type="NCBI Taxonomy" id="3044211"/>
    <lineage>
        <taxon>Bacteria</taxon>
        <taxon>Pseudomonadati</taxon>
        <taxon>Bacteroidota</taxon>
        <taxon>Chitinophagia</taxon>
        <taxon>Chitinophagales</taxon>
        <taxon>Chitinophagaceae</taxon>
        <taxon>Pinibacter</taxon>
    </lineage>
</organism>
<proteinExistence type="predicted"/>
<dbReference type="Proteomes" id="UP001226434">
    <property type="component" value="Unassembled WGS sequence"/>
</dbReference>
<evidence type="ECO:0000313" key="2">
    <source>
        <dbReference type="Proteomes" id="UP001226434"/>
    </source>
</evidence>
<comment type="caution">
    <text evidence="1">The sequence shown here is derived from an EMBL/GenBank/DDBJ whole genome shotgun (WGS) entry which is preliminary data.</text>
</comment>
<name>A0ABT6RFS8_9BACT</name>
<dbReference type="RefSeq" id="WP_282335535.1">
    <property type="nucleotide sequence ID" value="NZ_JASBRG010000007.1"/>
</dbReference>
<accession>A0ABT6RFS8</accession>
<protein>
    <submittedName>
        <fullName evidence="1">Uncharacterized protein</fullName>
    </submittedName>
</protein>
<keyword evidence="2" id="KW-1185">Reference proteome</keyword>
<feature type="non-terminal residue" evidence="1">
    <location>
        <position position="316"/>
    </location>
</feature>
<evidence type="ECO:0000313" key="1">
    <source>
        <dbReference type="EMBL" id="MDI3321425.1"/>
    </source>
</evidence>
<dbReference type="EMBL" id="JASBRG010000007">
    <property type="protein sequence ID" value="MDI3321425.1"/>
    <property type="molecule type" value="Genomic_DNA"/>
</dbReference>
<reference evidence="1 2" key="1">
    <citation type="submission" date="2023-05" db="EMBL/GenBank/DDBJ databases">
        <title>Genome sequence of Pinibacter sp. MAH-24.</title>
        <authorList>
            <person name="Huq M.A."/>
        </authorList>
    </citation>
    <scope>NUCLEOTIDE SEQUENCE [LARGE SCALE GENOMIC DNA]</scope>
    <source>
        <strain evidence="1 2">MAH-24</strain>
    </source>
</reference>
<gene>
    <name evidence="1" type="ORF">QJ048_16640</name>
</gene>
<sequence>MKQLPAIIIILALSFSGFSQNSKTQLHKKIVKKNPQESVMETPVDTTAYQIIAEESKVVDTLHIQAGKPCLILVNVYQYPTVGYNDHVEERELIRNFGQDALRIIYIDQHNYVIFENGETLDISNFENSYQAFAYWGGDLEDNVQVKEGTHYATEFVAEQMNVDKESSYVANTRKYKKEVASLESANNVTEKSKKTMNAFLSKFSIPLPDDKGEDAPLYEQKFTKLKSVETYFQVPNGKKKFLKKIEFNKDQQPILVKNYNRKGNENGRTSLVYENGMLIKIIHGETSTTTIKYDDNQMILFSNAGDGNETTVAWI</sequence>